<dbReference type="InterPro" id="IPR036514">
    <property type="entry name" value="SGNH_hydro_sf"/>
</dbReference>
<dbReference type="RefSeq" id="WP_150969368.1">
    <property type="nucleotide sequence ID" value="NZ_VZDO01000005.1"/>
</dbReference>
<dbReference type="SUPFAM" id="SSF52266">
    <property type="entry name" value="SGNH hydrolase"/>
    <property type="match status" value="1"/>
</dbReference>
<evidence type="ECO:0000259" key="1">
    <source>
        <dbReference type="Pfam" id="PF13472"/>
    </source>
</evidence>
<dbReference type="Pfam" id="PF13472">
    <property type="entry name" value="Lipase_GDSL_2"/>
    <property type="match status" value="1"/>
</dbReference>
<dbReference type="Proteomes" id="UP000432089">
    <property type="component" value="Unassembled WGS sequence"/>
</dbReference>
<sequence>MSGLLNGYPTVRGGTRRLAIALTALVVGENAAPGTEVGQLTGPAEGWSYHLVDNAGDMFALDGRRLVVGATPLNYATTPFPKLLVAATDGKRAAADLLAVSVRRALPELPFAAGARVAAIGDSQIGYNNTFGAKVSEANKAAYSTAYGFIEQAQSLDQRFRFDNWFDPADPRGLNYAGANQGLHGDHMEWLSQPQYLGGMTARLPAVLARRPDILIIEGGLNTLHSGDDTDGKPLPASYVIAKLDRMLVDARAAGVWTILVAVYPTGLWPAGDSRHAELAKLAEWCRAQAGREGVIGVLDAADLLAPAGVLDAAMFKADKTHLSVRGALAVARQKLLPLLQTAIRPGSTFDQDPGRANLLAASVANMAGTGGTTGGGLSANGETRSGQVATGLTLTIGRNCSFVASKNTIAGPSEEQVIAITPGGTSAGAYAELTLSGMVAMEAADPNQWYQAFLEVETGGDGLGFASLIARQQQGATIVTQTQALQRESSADFALGDGGGARSFWLQTEPFRSADAYDRIDIRLLLTFSKTTAPFTVRVRKPIVRRVADPRPAWGY</sequence>
<organism evidence="2 3">
    <name type="scientific">Plantimonas leprariae</name>
    <dbReference type="NCBI Taxonomy" id="2615207"/>
    <lineage>
        <taxon>Bacteria</taxon>
        <taxon>Pseudomonadati</taxon>
        <taxon>Pseudomonadota</taxon>
        <taxon>Alphaproteobacteria</taxon>
        <taxon>Hyphomicrobiales</taxon>
        <taxon>Aurantimonadaceae</taxon>
        <taxon>Plantimonas</taxon>
    </lineage>
</organism>
<dbReference type="AlphaFoldDB" id="A0A7V7TWX6"/>
<comment type="caution">
    <text evidence="2">The sequence shown here is derived from an EMBL/GenBank/DDBJ whole genome shotgun (WGS) entry which is preliminary data.</text>
</comment>
<dbReference type="InterPro" id="IPR013830">
    <property type="entry name" value="SGNH_hydro"/>
</dbReference>
<evidence type="ECO:0000313" key="2">
    <source>
        <dbReference type="EMBL" id="KAB0680295.1"/>
    </source>
</evidence>
<reference evidence="2 3" key="1">
    <citation type="submission" date="2019-09" db="EMBL/GenBank/DDBJ databases">
        <title>YIM 132180 draft genome.</title>
        <authorList>
            <person name="Zhang K."/>
        </authorList>
    </citation>
    <scope>NUCLEOTIDE SEQUENCE [LARGE SCALE GENOMIC DNA]</scope>
    <source>
        <strain evidence="2 3">YIM 132180</strain>
    </source>
</reference>
<keyword evidence="3" id="KW-1185">Reference proteome</keyword>
<dbReference type="EMBL" id="VZDO01000005">
    <property type="protein sequence ID" value="KAB0680295.1"/>
    <property type="molecule type" value="Genomic_DNA"/>
</dbReference>
<evidence type="ECO:0000313" key="3">
    <source>
        <dbReference type="Proteomes" id="UP000432089"/>
    </source>
</evidence>
<name>A0A7V7TWX6_9HYPH</name>
<proteinExistence type="predicted"/>
<feature type="domain" description="SGNH hydrolase-type esterase" evidence="1">
    <location>
        <begin position="157"/>
        <end position="328"/>
    </location>
</feature>
<dbReference type="Gene3D" id="3.40.50.1110">
    <property type="entry name" value="SGNH hydrolase"/>
    <property type="match status" value="1"/>
</dbReference>
<dbReference type="GO" id="GO:0016788">
    <property type="term" value="F:hydrolase activity, acting on ester bonds"/>
    <property type="evidence" value="ECO:0007669"/>
    <property type="project" value="UniProtKB-ARBA"/>
</dbReference>
<accession>A0A7V7TWX6</accession>
<dbReference type="CDD" id="cd11304">
    <property type="entry name" value="Cadherin_repeat"/>
    <property type="match status" value="1"/>
</dbReference>
<protein>
    <recommendedName>
        <fullName evidence="1">SGNH hydrolase-type esterase domain-containing protein</fullName>
    </recommendedName>
</protein>
<gene>
    <name evidence="2" type="ORF">F6X38_08950</name>
</gene>
<dbReference type="CDD" id="cd00229">
    <property type="entry name" value="SGNH_hydrolase"/>
    <property type="match status" value="1"/>
</dbReference>